<reference evidence="9" key="2">
    <citation type="journal article" date="2021" name="PeerJ">
        <title>Extensive microbial diversity within the chicken gut microbiome revealed by metagenomics and culture.</title>
        <authorList>
            <person name="Gilroy R."/>
            <person name="Ravi A."/>
            <person name="Getino M."/>
            <person name="Pursley I."/>
            <person name="Horton D.L."/>
            <person name="Alikhan N.F."/>
            <person name="Baker D."/>
            <person name="Gharbi K."/>
            <person name="Hall N."/>
            <person name="Watson M."/>
            <person name="Adriaenssens E.M."/>
            <person name="Foster-Nyarko E."/>
            <person name="Jarju S."/>
            <person name="Secka A."/>
            <person name="Antonio M."/>
            <person name="Oren A."/>
            <person name="Chaudhuri R.R."/>
            <person name="La Ragione R."/>
            <person name="Hildebrand F."/>
            <person name="Pallen M.J."/>
        </authorList>
    </citation>
    <scope>NUCLEOTIDE SEQUENCE</scope>
    <source>
        <strain evidence="9">CHK147-3167</strain>
    </source>
</reference>
<dbReference type="Proteomes" id="UP000886786">
    <property type="component" value="Unassembled WGS sequence"/>
</dbReference>
<keyword evidence="3 7" id="KW-0812">Transmembrane</keyword>
<keyword evidence="4 7" id="KW-1133">Transmembrane helix</keyword>
<feature type="coiled-coil region" evidence="6">
    <location>
        <begin position="236"/>
        <end position="302"/>
    </location>
</feature>
<keyword evidence="2" id="KW-1003">Cell membrane</keyword>
<feature type="domain" description="ABC3 transporter permease C-terminal" evidence="8">
    <location>
        <begin position="875"/>
        <end position="990"/>
    </location>
</feature>
<organism evidence="9 10">
    <name type="scientific">Candidatus Coprosoma intestinipullorum</name>
    <dbReference type="NCBI Taxonomy" id="2840752"/>
    <lineage>
        <taxon>Bacteria</taxon>
        <taxon>Bacillati</taxon>
        <taxon>Bacillota</taxon>
        <taxon>Bacillota incertae sedis</taxon>
        <taxon>Candidatus Coprosoma</taxon>
    </lineage>
</organism>
<evidence type="ECO:0000259" key="8">
    <source>
        <dbReference type="Pfam" id="PF02687"/>
    </source>
</evidence>
<keyword evidence="5 7" id="KW-0472">Membrane</keyword>
<protein>
    <submittedName>
        <fullName evidence="9">FtsX-like permease family protein</fullName>
    </submittedName>
</protein>
<sequence length="1002" mass="113139">MWLLFKSSLFKIKKAIGRFLSVVLIVALGTGFFAGLREASPDMIHTIDKYFDDSNLMDFKVTSTMGLNDDDIKSLEELDNVDKVIPTYSLDVMSKGKAIRVHAIEDDVNEVVLKDGRMPKKSSECLAEDGKYKIGETINFELDNLDDYMSISSCKVTGLITTPLYLAKEKGIANIGNGKLDSYVYVLKDDFVMEYYTEAYLLARGSKDEQAYSDEYNKMTEKLDSELEKLKPIRETKRYEEILQEAMDEINKAEAEINNELNSARAELEAGKKSLDDNYNKLMDSKAKLDSALSDLNKQERDGMSQIASGRSQITASRNQILNTLSGFGLDESDLGSYIDNLNSQIQNCKENCDVLSTQYQSLVQLQNGLNELNSKEDEIDKNESTLKKEISNGRDKINKNYKSVNDGIAQVQSGYDEYNAGVLELESREDEANQKIAEEREKLDLIEKPVWYLLDRTSNNGYTNFYDDASKVEAISNVFPIFFILVAGLICLNTLGRLIEEERSEIGILTSLGYSNFKITLGYIFYCLIATIIGVSVGLSVGYYLIPSVIYGIYNSNYVVPDLIIGAKPVSYTVILLCTSALMVSVAIYVCLRELREKPAVLLRPKAPKEGKKVLLERWKFVWNKLSFTWKITIRNIFRYKKRVFMTIIGVAGCTALLLTGFGLRDGINSIGDLQYGKILKYDVLVSLSENTEDISDDLQSVLDENDITSPTLINQEAFTFEANNKTNDVYMLAFKDKDKINDYISLNDYETGKKLSLPNYGAFITEKMASLLGVSKGDSIKIRDTNNNLHVIYVAGICENYAMHYIYMSSEYREKVFDSDDYNMIMGNLSSDKYDDIATNLLKEDNINAVNYTNDNIETYNSIIDGLNSIVYLIIGAALLLAIVVLYNLLIINMNERKREIATFKVLGFKNKEISSYVYRETIILTLIGIAVGLVLGVMLDQYVIITAETDEIMFLRTISVWSFVFATVLTIVSSIIVELFTYNYLRKVDMIESLKALDQ</sequence>
<feature type="transmembrane region" description="Helical" evidence="7">
    <location>
        <begin position="919"/>
        <end position="941"/>
    </location>
</feature>
<comment type="caution">
    <text evidence="9">The sequence shown here is derived from an EMBL/GenBank/DDBJ whole genome shotgun (WGS) entry which is preliminary data.</text>
</comment>
<name>A0A9D1CZ97_9FIRM</name>
<dbReference type="Pfam" id="PF02687">
    <property type="entry name" value="FtsX"/>
    <property type="match status" value="2"/>
</dbReference>
<keyword evidence="6" id="KW-0175">Coiled coil</keyword>
<feature type="transmembrane region" description="Helical" evidence="7">
    <location>
        <begin position="645"/>
        <end position="665"/>
    </location>
</feature>
<dbReference type="InterPro" id="IPR038766">
    <property type="entry name" value="Membrane_comp_ABC_pdt"/>
</dbReference>
<evidence type="ECO:0000256" key="5">
    <source>
        <dbReference type="ARBA" id="ARBA00023136"/>
    </source>
</evidence>
<gene>
    <name evidence="9" type="ORF">IAB27_04915</name>
</gene>
<evidence type="ECO:0000256" key="7">
    <source>
        <dbReference type="SAM" id="Phobius"/>
    </source>
</evidence>
<feature type="transmembrane region" description="Helical" evidence="7">
    <location>
        <begin position="479"/>
        <end position="500"/>
    </location>
</feature>
<dbReference type="AlphaFoldDB" id="A0A9D1CZ97"/>
<evidence type="ECO:0000313" key="9">
    <source>
        <dbReference type="EMBL" id="HIQ90945.1"/>
    </source>
</evidence>
<feature type="domain" description="ABC3 transporter permease C-terminal" evidence="8">
    <location>
        <begin position="478"/>
        <end position="587"/>
    </location>
</feature>
<feature type="coiled-coil region" evidence="6">
    <location>
        <begin position="339"/>
        <end position="443"/>
    </location>
</feature>
<feature type="transmembrane region" description="Helical" evidence="7">
    <location>
        <begin position="571"/>
        <end position="593"/>
    </location>
</feature>
<accession>A0A9D1CZ97</accession>
<evidence type="ECO:0000313" key="10">
    <source>
        <dbReference type="Proteomes" id="UP000886786"/>
    </source>
</evidence>
<evidence type="ECO:0000256" key="4">
    <source>
        <dbReference type="ARBA" id="ARBA00022989"/>
    </source>
</evidence>
<evidence type="ECO:0000256" key="6">
    <source>
        <dbReference type="SAM" id="Coils"/>
    </source>
</evidence>
<evidence type="ECO:0000256" key="1">
    <source>
        <dbReference type="ARBA" id="ARBA00004651"/>
    </source>
</evidence>
<dbReference type="GO" id="GO:0005886">
    <property type="term" value="C:plasma membrane"/>
    <property type="evidence" value="ECO:0007669"/>
    <property type="project" value="UniProtKB-SubCell"/>
</dbReference>
<feature type="transmembrane region" description="Helical" evidence="7">
    <location>
        <begin position="872"/>
        <end position="892"/>
    </location>
</feature>
<dbReference type="PANTHER" id="PTHR30287:SF1">
    <property type="entry name" value="INNER MEMBRANE PROTEIN"/>
    <property type="match status" value="1"/>
</dbReference>
<comment type="subcellular location">
    <subcellularLocation>
        <location evidence="1">Cell membrane</location>
        <topology evidence="1">Multi-pass membrane protein</topology>
    </subcellularLocation>
</comment>
<evidence type="ECO:0000256" key="3">
    <source>
        <dbReference type="ARBA" id="ARBA00022692"/>
    </source>
</evidence>
<proteinExistence type="predicted"/>
<dbReference type="InterPro" id="IPR003838">
    <property type="entry name" value="ABC3_permease_C"/>
</dbReference>
<evidence type="ECO:0000256" key="2">
    <source>
        <dbReference type="ARBA" id="ARBA00022475"/>
    </source>
</evidence>
<dbReference type="EMBL" id="DVFV01000091">
    <property type="protein sequence ID" value="HIQ90945.1"/>
    <property type="molecule type" value="Genomic_DNA"/>
</dbReference>
<reference evidence="9" key="1">
    <citation type="submission" date="2020-10" db="EMBL/GenBank/DDBJ databases">
        <authorList>
            <person name="Gilroy R."/>
        </authorList>
    </citation>
    <scope>NUCLEOTIDE SEQUENCE</scope>
    <source>
        <strain evidence="9">CHK147-3167</strain>
    </source>
</reference>
<feature type="transmembrane region" description="Helical" evidence="7">
    <location>
        <begin position="961"/>
        <end position="988"/>
    </location>
</feature>
<feature type="transmembrane region" description="Helical" evidence="7">
    <location>
        <begin position="521"/>
        <end position="547"/>
    </location>
</feature>
<dbReference type="PANTHER" id="PTHR30287">
    <property type="entry name" value="MEMBRANE COMPONENT OF PREDICTED ABC SUPERFAMILY METABOLITE UPTAKE TRANSPORTER"/>
    <property type="match status" value="1"/>
</dbReference>